<organism evidence="8 9">
    <name type="scientific">Monilinia laxa</name>
    <name type="common">Brown rot fungus</name>
    <name type="synonym">Sclerotinia laxa</name>
    <dbReference type="NCBI Taxonomy" id="61186"/>
    <lineage>
        <taxon>Eukaryota</taxon>
        <taxon>Fungi</taxon>
        <taxon>Dikarya</taxon>
        <taxon>Ascomycota</taxon>
        <taxon>Pezizomycotina</taxon>
        <taxon>Leotiomycetes</taxon>
        <taxon>Helotiales</taxon>
        <taxon>Sclerotiniaceae</taxon>
        <taxon>Monilinia</taxon>
    </lineage>
</organism>
<feature type="transmembrane region" description="Helical" evidence="6">
    <location>
        <begin position="193"/>
        <end position="214"/>
    </location>
</feature>
<keyword evidence="3 6" id="KW-1133">Transmembrane helix</keyword>
<dbReference type="GO" id="GO:0016020">
    <property type="term" value="C:membrane"/>
    <property type="evidence" value="ECO:0007669"/>
    <property type="project" value="UniProtKB-SubCell"/>
</dbReference>
<evidence type="ECO:0000256" key="1">
    <source>
        <dbReference type="ARBA" id="ARBA00004141"/>
    </source>
</evidence>
<dbReference type="InterPro" id="IPR049326">
    <property type="entry name" value="Rhodopsin_dom_fungi"/>
</dbReference>
<name>A0A5N6JUR8_MONLA</name>
<evidence type="ECO:0000256" key="5">
    <source>
        <dbReference type="ARBA" id="ARBA00038359"/>
    </source>
</evidence>
<reference evidence="8 9" key="1">
    <citation type="submission" date="2019-06" db="EMBL/GenBank/DDBJ databases">
        <title>Genome Sequence of the Brown Rot Fungal Pathogen Monilinia laxa.</title>
        <authorList>
            <person name="De Miccolis Angelini R.M."/>
            <person name="Landi L."/>
            <person name="Abate D."/>
            <person name="Pollastro S."/>
            <person name="Romanazzi G."/>
            <person name="Faretra F."/>
        </authorList>
    </citation>
    <scope>NUCLEOTIDE SEQUENCE [LARGE SCALE GENOMIC DNA]</scope>
    <source>
        <strain evidence="8 9">Mlax316</strain>
    </source>
</reference>
<proteinExistence type="inferred from homology"/>
<gene>
    <name evidence="8" type="ORF">EYC80_008280</name>
</gene>
<comment type="caution">
    <text evidence="8">The sequence shown here is derived from an EMBL/GenBank/DDBJ whole genome shotgun (WGS) entry which is preliminary data.</text>
</comment>
<keyword evidence="4 6" id="KW-0472">Membrane</keyword>
<dbReference type="PANTHER" id="PTHR33048">
    <property type="entry name" value="PTH11-LIKE INTEGRAL MEMBRANE PROTEIN (AFU_ORTHOLOGUE AFUA_5G11245)"/>
    <property type="match status" value="1"/>
</dbReference>
<dbReference type="Proteomes" id="UP000326757">
    <property type="component" value="Unassembled WGS sequence"/>
</dbReference>
<evidence type="ECO:0000256" key="6">
    <source>
        <dbReference type="SAM" id="Phobius"/>
    </source>
</evidence>
<accession>A0A5N6JUR8</accession>
<keyword evidence="2 6" id="KW-0812">Transmembrane</keyword>
<comment type="subcellular location">
    <subcellularLocation>
        <location evidence="1">Membrane</location>
        <topology evidence="1">Multi-pass membrane protein</topology>
    </subcellularLocation>
</comment>
<feature type="transmembrane region" description="Helical" evidence="6">
    <location>
        <begin position="226"/>
        <end position="251"/>
    </location>
</feature>
<protein>
    <recommendedName>
        <fullName evidence="7">Rhodopsin domain-containing protein</fullName>
    </recommendedName>
</protein>
<dbReference type="EMBL" id="VIGI01000013">
    <property type="protein sequence ID" value="KAB8292575.1"/>
    <property type="molecule type" value="Genomic_DNA"/>
</dbReference>
<evidence type="ECO:0000256" key="2">
    <source>
        <dbReference type="ARBA" id="ARBA00022692"/>
    </source>
</evidence>
<keyword evidence="9" id="KW-1185">Reference proteome</keyword>
<evidence type="ECO:0000256" key="3">
    <source>
        <dbReference type="ARBA" id="ARBA00022989"/>
    </source>
</evidence>
<feature type="domain" description="Rhodopsin" evidence="7">
    <location>
        <begin position="37"/>
        <end position="186"/>
    </location>
</feature>
<dbReference type="AlphaFoldDB" id="A0A5N6JUR8"/>
<dbReference type="PANTHER" id="PTHR33048:SF108">
    <property type="entry name" value="INTEGRAL MEMBRANE PROTEIN"/>
    <property type="match status" value="1"/>
</dbReference>
<evidence type="ECO:0000259" key="7">
    <source>
        <dbReference type="Pfam" id="PF20684"/>
    </source>
</evidence>
<evidence type="ECO:0000313" key="8">
    <source>
        <dbReference type="EMBL" id="KAB8292575.1"/>
    </source>
</evidence>
<comment type="similarity">
    <text evidence="5">Belongs to the SAT4 family.</text>
</comment>
<feature type="transmembrane region" description="Helical" evidence="6">
    <location>
        <begin position="53"/>
        <end position="83"/>
    </location>
</feature>
<sequence>MDMGAVNVADLPHDSRQAQAFTITFVFPVIATVALALRMYSRSLTRSFGADDWVICFAMVVYWAETYTSYKVIIYNCIGIHVWDIPPDWNRVIGAKYAYATELIYNPILALVKTSILLFLLRLTGQKTNVRRTIIGLLIFNGLMMVTTFLVTTFHCIPIAANWYPDLYPNAVCMNFSDFVTGTASIQRKQKFMLIGILSLGFVTVIVGIIRIILLDDFDRHPPPDVSYSLVFCITTVEVGMAFVCACAPALKPIFVRIIPKIFGESSRSRSAKKSTEGYGRTGRRPEGYEMSRRVAQHTTDIGAGDEDYDRMSDLTDVQGGHGKDDGHKDRMEIAVRTETEVKWHNNVSVGKGKAARKSGSSTENLVQRRKLFSSLSGPKLGVQERVEIWLVTIIYPPAMFTRPNSEAIGILYGINRREEPNALGWVEQIDVFNMKAVALDAPQCTSIIHIALHDLIFTAPTKSQYNLTVEGL</sequence>
<dbReference type="InterPro" id="IPR052337">
    <property type="entry name" value="SAT4-like"/>
</dbReference>
<feature type="transmembrane region" description="Helical" evidence="6">
    <location>
        <begin position="135"/>
        <end position="161"/>
    </location>
</feature>
<feature type="transmembrane region" description="Helical" evidence="6">
    <location>
        <begin position="20"/>
        <end position="41"/>
    </location>
</feature>
<feature type="transmembrane region" description="Helical" evidence="6">
    <location>
        <begin position="103"/>
        <end position="123"/>
    </location>
</feature>
<dbReference type="Pfam" id="PF20684">
    <property type="entry name" value="Fung_rhodopsin"/>
    <property type="match status" value="1"/>
</dbReference>
<dbReference type="OrthoDB" id="5329176at2759"/>
<evidence type="ECO:0000313" key="9">
    <source>
        <dbReference type="Proteomes" id="UP000326757"/>
    </source>
</evidence>
<evidence type="ECO:0000256" key="4">
    <source>
        <dbReference type="ARBA" id="ARBA00023136"/>
    </source>
</evidence>